<evidence type="ECO:0000256" key="2">
    <source>
        <dbReference type="ARBA" id="ARBA00012150"/>
    </source>
</evidence>
<dbReference type="SUPFAM" id="SSF54975">
    <property type="entry name" value="Acylphosphatase/BLUF domain-like"/>
    <property type="match status" value="1"/>
</dbReference>
<dbReference type="EMBL" id="PCGW01000008">
    <property type="protein sequence ID" value="PHO20640.1"/>
    <property type="molecule type" value="Genomic_DNA"/>
</dbReference>
<organism evidence="9 10">
    <name type="scientific">Aggregatibacter actinomycetemcomitans</name>
    <name type="common">Actinobacillus actinomycetemcomitans</name>
    <name type="synonym">Haemophilus actinomycetemcomitans</name>
    <dbReference type="NCBI Taxonomy" id="714"/>
    <lineage>
        <taxon>Bacteria</taxon>
        <taxon>Pseudomonadati</taxon>
        <taxon>Pseudomonadota</taxon>
        <taxon>Gammaproteobacteria</taxon>
        <taxon>Pasteurellales</taxon>
        <taxon>Pasteurellaceae</taxon>
        <taxon>Aggregatibacter</taxon>
    </lineage>
</organism>
<dbReference type="InterPro" id="IPR036046">
    <property type="entry name" value="Acylphosphatase-like_dom_sf"/>
</dbReference>
<evidence type="ECO:0000259" key="8">
    <source>
        <dbReference type="PROSITE" id="PS51160"/>
    </source>
</evidence>
<evidence type="ECO:0000256" key="3">
    <source>
        <dbReference type="ARBA" id="ARBA00015991"/>
    </source>
</evidence>
<evidence type="ECO:0000256" key="4">
    <source>
        <dbReference type="ARBA" id="ARBA00047645"/>
    </source>
</evidence>
<feature type="active site" evidence="5">
    <location>
        <position position="18"/>
    </location>
</feature>
<evidence type="ECO:0000313" key="10">
    <source>
        <dbReference type="Proteomes" id="UP000226080"/>
    </source>
</evidence>
<dbReference type="InterPro" id="IPR020456">
    <property type="entry name" value="Acylphosphatase"/>
</dbReference>
<evidence type="ECO:0000256" key="7">
    <source>
        <dbReference type="RuleBase" id="RU004168"/>
    </source>
</evidence>
<reference evidence="9 10" key="1">
    <citation type="submission" date="2017-10" db="EMBL/GenBank/DDBJ databases">
        <title>Draft genome sequences of Aggregatibacter actinomycetemcomitans strains 310a and 310b.</title>
        <authorList>
            <person name="May A.C."/>
            <person name="Ohta H."/>
            <person name="Maeda H."/>
            <person name="Kokeguchi S."/>
            <person name="Cugini C."/>
        </authorList>
    </citation>
    <scope>NUCLEOTIDE SEQUENCE [LARGE SCALE GENOMIC DNA]</scope>
    <source>
        <strain evidence="9 10">310b</strain>
    </source>
</reference>
<dbReference type="NCBIfam" id="NF011019">
    <property type="entry name" value="PRK14448.1"/>
    <property type="match status" value="1"/>
</dbReference>
<dbReference type="PROSITE" id="PS00151">
    <property type="entry name" value="ACYLPHOSPHATASE_2"/>
    <property type="match status" value="1"/>
</dbReference>
<dbReference type="NCBIfam" id="NF011000">
    <property type="entry name" value="PRK14426.1"/>
    <property type="match status" value="1"/>
</dbReference>
<comment type="caution">
    <text evidence="9">The sequence shown here is derived from an EMBL/GenBank/DDBJ whole genome shotgun (WGS) entry which is preliminary data.</text>
</comment>
<comment type="catalytic activity">
    <reaction evidence="4 5 6">
        <text>an acyl phosphate + H2O = a carboxylate + phosphate + H(+)</text>
        <dbReference type="Rhea" id="RHEA:14965"/>
        <dbReference type="ChEBI" id="CHEBI:15377"/>
        <dbReference type="ChEBI" id="CHEBI:15378"/>
        <dbReference type="ChEBI" id="CHEBI:29067"/>
        <dbReference type="ChEBI" id="CHEBI:43474"/>
        <dbReference type="ChEBI" id="CHEBI:59918"/>
        <dbReference type="EC" id="3.6.1.7"/>
    </reaction>
</comment>
<dbReference type="PANTHER" id="PTHR47268:SF4">
    <property type="entry name" value="ACYLPHOSPHATASE"/>
    <property type="match status" value="1"/>
</dbReference>
<feature type="active site" evidence="5">
    <location>
        <position position="36"/>
    </location>
</feature>
<dbReference type="Pfam" id="PF00708">
    <property type="entry name" value="Acylphosphatase"/>
    <property type="match status" value="1"/>
</dbReference>
<dbReference type="RefSeq" id="WP_099308962.1">
    <property type="nucleotide sequence ID" value="NZ_PCGV01000010.1"/>
</dbReference>
<keyword evidence="5 6" id="KW-0378">Hydrolase</keyword>
<name>A0A2G1DQC0_AGGAC</name>
<evidence type="ECO:0000313" key="9">
    <source>
        <dbReference type="EMBL" id="PHO20640.1"/>
    </source>
</evidence>
<dbReference type="InterPro" id="IPR017968">
    <property type="entry name" value="Acylphosphatase_CS"/>
</dbReference>
<proteinExistence type="inferred from homology"/>
<dbReference type="InterPro" id="IPR001792">
    <property type="entry name" value="Acylphosphatase-like_dom"/>
</dbReference>
<gene>
    <name evidence="9" type="ORF">CQR80_05200</name>
</gene>
<evidence type="ECO:0000256" key="6">
    <source>
        <dbReference type="RuleBase" id="RU000553"/>
    </source>
</evidence>
<dbReference type="EC" id="3.6.1.7" evidence="2 5"/>
<comment type="similarity">
    <text evidence="1 7">Belongs to the acylphosphatase family.</text>
</comment>
<evidence type="ECO:0000256" key="5">
    <source>
        <dbReference type="PROSITE-ProRule" id="PRU00520"/>
    </source>
</evidence>
<protein>
    <recommendedName>
        <fullName evidence="3 5">Acylphosphatase</fullName>
        <ecNumber evidence="2 5">3.6.1.7</ecNumber>
    </recommendedName>
</protein>
<evidence type="ECO:0000256" key="1">
    <source>
        <dbReference type="ARBA" id="ARBA00005614"/>
    </source>
</evidence>
<feature type="domain" description="Acylphosphatase-like" evidence="8">
    <location>
        <begin position="3"/>
        <end position="90"/>
    </location>
</feature>
<accession>A0A2G1DQC0</accession>
<dbReference type="Gene3D" id="3.30.70.100">
    <property type="match status" value="1"/>
</dbReference>
<dbReference type="PANTHER" id="PTHR47268">
    <property type="entry name" value="ACYLPHOSPHATASE"/>
    <property type="match status" value="1"/>
</dbReference>
<dbReference type="Proteomes" id="UP000226080">
    <property type="component" value="Unassembled WGS sequence"/>
</dbReference>
<dbReference type="PROSITE" id="PS00150">
    <property type="entry name" value="ACYLPHOSPHATASE_1"/>
    <property type="match status" value="1"/>
</dbReference>
<dbReference type="PROSITE" id="PS51160">
    <property type="entry name" value="ACYLPHOSPHATASE_3"/>
    <property type="match status" value="1"/>
</dbReference>
<sequence length="90" mass="10137">MLKKRFLVYGCVQGVGFRYFTWQQATKIGVTGFVRNLVDGSVEVVAIGSEVQIQALSDWLHHGPRTATVQQVFAEDYLSSKVFTTFQVLH</sequence>
<keyword evidence="10" id="KW-1185">Reference proteome</keyword>